<feature type="transmembrane region" description="Helical" evidence="2">
    <location>
        <begin position="502"/>
        <end position="525"/>
    </location>
</feature>
<feature type="transmembrane region" description="Helical" evidence="2">
    <location>
        <begin position="988"/>
        <end position="1007"/>
    </location>
</feature>
<name>A0A1F5STP1_9BACT</name>
<dbReference type="SUPFAM" id="SSF82693">
    <property type="entry name" value="Multidrug efflux transporter AcrB pore domain, PN1, PN2, PC1 and PC2 subdomains"/>
    <property type="match status" value="3"/>
</dbReference>
<proteinExistence type="predicted"/>
<dbReference type="Gene3D" id="3.30.70.1320">
    <property type="entry name" value="Multidrug efflux transporter AcrB pore domain like"/>
    <property type="match status" value="1"/>
</dbReference>
<dbReference type="Gene3D" id="3.30.70.1430">
    <property type="entry name" value="Multidrug efflux transporter AcrB pore domain"/>
    <property type="match status" value="2"/>
</dbReference>
<dbReference type="SUPFAM" id="SSF82866">
    <property type="entry name" value="Multidrug efflux transporter AcrB transmembrane domain"/>
    <property type="match status" value="2"/>
</dbReference>
<evidence type="ECO:0000256" key="2">
    <source>
        <dbReference type="SAM" id="Phobius"/>
    </source>
</evidence>
<feature type="transmembrane region" description="Helical" evidence="2">
    <location>
        <begin position="472"/>
        <end position="496"/>
    </location>
</feature>
<protein>
    <recommendedName>
        <fullName evidence="5">SSD domain-containing protein</fullName>
    </recommendedName>
</protein>
<dbReference type="Gene3D" id="3.30.70.1440">
    <property type="entry name" value="Multidrug efflux transporter AcrB pore domain"/>
    <property type="match status" value="1"/>
</dbReference>
<feature type="coiled-coil region" evidence="1">
    <location>
        <begin position="134"/>
        <end position="161"/>
    </location>
</feature>
<keyword evidence="2" id="KW-1133">Transmembrane helix</keyword>
<dbReference type="PRINTS" id="PR00702">
    <property type="entry name" value="ACRIFLAVINRP"/>
</dbReference>
<comment type="caution">
    <text evidence="3">The sequence shown here is derived from an EMBL/GenBank/DDBJ whole genome shotgun (WGS) entry which is preliminary data.</text>
</comment>
<feature type="transmembrane region" description="Helical" evidence="2">
    <location>
        <begin position="537"/>
        <end position="555"/>
    </location>
</feature>
<feature type="transmembrane region" description="Helical" evidence="2">
    <location>
        <begin position="424"/>
        <end position="447"/>
    </location>
</feature>
<keyword evidence="2" id="KW-0472">Membrane</keyword>
<dbReference type="GO" id="GO:0005886">
    <property type="term" value="C:plasma membrane"/>
    <property type="evidence" value="ECO:0007669"/>
    <property type="project" value="TreeGrafter"/>
</dbReference>
<dbReference type="PANTHER" id="PTHR32063">
    <property type="match status" value="1"/>
</dbReference>
<feature type="transmembrane region" description="Helical" evidence="2">
    <location>
        <begin position="399"/>
        <end position="418"/>
    </location>
</feature>
<organism evidence="3 4">
    <name type="scientific">Candidatus Falkowbacteria bacterium RIFCSPLOWO2_12_FULL_45_13</name>
    <dbReference type="NCBI Taxonomy" id="1797991"/>
    <lineage>
        <taxon>Bacteria</taxon>
        <taxon>Candidatus Falkowiibacteriota</taxon>
    </lineage>
</organism>
<feature type="transmembrane region" description="Helical" evidence="2">
    <location>
        <begin position="1086"/>
        <end position="1105"/>
    </location>
</feature>
<evidence type="ECO:0000256" key="1">
    <source>
        <dbReference type="SAM" id="Coils"/>
    </source>
</evidence>
<sequence length="1146" mass="126337">MESNRNSIPRNQPEKNESKSSDYLYLEKLTFKPELRKSWLNFFVSNFRVVILLIILLTIWGVYSYNQLPLESQPEVKIPVAVVITAYPGASPADVEELITKKIETKIAGIKDVKTITSNSSNSISSISVEFDARADLATSIRNLRDQVNSLKNDLPAEAEDPLVNEISFDDTPIFSFSLAGPYDGFTLRTYAEEIQDELEKITGVREVNVSGGDAREFEIAYDPQKLTFYNISPDQANQIVKATNLVFPGGNFEGQKYSYPIKADARFYTAEKIGDTPLAHADNGAIIYLKDVAQVSQQAIKKTVVSRFSDKGRPAQNGVNISVVKKTGGNIVNTADAAKAKIGSLLTTLPAGLYYDITVDTSKQIKKDFTQLSHDFLLTIFLVFSILFLIVGLKEAVVAGLAVPLVFFATFGVMLYAGITLNFLSMFSLILALGLLVDDAIVVVSATKQYIKTGKFTPEQAVLLVLNDFKVVLTTTTLTTVWAFLPLLSASGIIGEFIKSIPITVSVTLIASLIIALIINHPLAAVLERVRLTKKIFLVLALALFFTGLGLIFLKSYPGYGLALLIFTVLTLMVKYYVKDGRVIMEENYRLKEAEWRDDELIKNKLRYQSQHENGNWYNRLIHGLAHFDRLLPIYEKFLCQILSSKKYRLATLALVFVLFISAVSLPITGIVPSEFFPAADFDYLFIDITAPAGTNLAETDKIAQQIETRLYKYKEISNFSTVVGSAGTSFNALSASTGNPTNKSQVTIKLVDAKQRKLKSYQLTDIIRDDLKDIKNATITVEAPHGGPPSGADFEARISGDDLMVLDKIAHDLRPYLTKIKGVVNDDISLKESPADYTFKLDPVRLELYNLNAAYVGSMIRIAISGTKVTTVLNQGKEINVMARFAADKIHNLEAVQNLQILNLKKQPVFLKDVATVKLEPSVETISRIDQKRTVLLSSSVNKDNLPAAVVKEFQNQAAKNYKLPDGYAITYGGQNQENNESVASILRAMIIAGLLIVSTLVIQFNSFKKALIVLVTIPLALIGVFYGLAIFRLTLSFPGLIGIVALFGIVVKNAIILIDKINLNLKSQIPFYDAVVDAGKSRLEAIVITSICTIAGIIPVTLSNETWTALGGAIIFGLMLSSFLTLFIVPILFVSLVRPNEKF</sequence>
<feature type="transmembrane region" description="Helical" evidence="2">
    <location>
        <begin position="39"/>
        <end position="63"/>
    </location>
</feature>
<feature type="transmembrane region" description="Helical" evidence="2">
    <location>
        <begin position="1040"/>
        <end position="1061"/>
    </location>
</feature>
<dbReference type="Pfam" id="PF00873">
    <property type="entry name" value="ACR_tran"/>
    <property type="match status" value="2"/>
</dbReference>
<feature type="transmembrane region" description="Helical" evidence="2">
    <location>
        <begin position="373"/>
        <end position="392"/>
    </location>
</feature>
<gene>
    <name evidence="3" type="ORF">A3H09_03890</name>
</gene>
<dbReference type="Proteomes" id="UP000176915">
    <property type="component" value="Unassembled WGS sequence"/>
</dbReference>
<evidence type="ECO:0000313" key="3">
    <source>
        <dbReference type="EMBL" id="OGF30050.1"/>
    </source>
</evidence>
<keyword evidence="1" id="KW-0175">Coiled coil</keyword>
<dbReference type="InterPro" id="IPR027463">
    <property type="entry name" value="AcrB_DN_DC_subdom"/>
</dbReference>
<dbReference type="InterPro" id="IPR001036">
    <property type="entry name" value="Acrflvin-R"/>
</dbReference>
<dbReference type="PANTHER" id="PTHR32063:SF24">
    <property type="entry name" value="CATION EFFLUX SYSTEM (ACRB_ACRD_ACRF FAMILY)"/>
    <property type="match status" value="1"/>
</dbReference>
<dbReference type="Gene3D" id="3.30.2090.10">
    <property type="entry name" value="Multidrug efflux transporter AcrB TolC docking domain, DN and DC subdomains"/>
    <property type="match status" value="2"/>
</dbReference>
<feature type="transmembrane region" description="Helical" evidence="2">
    <location>
        <begin position="1117"/>
        <end position="1140"/>
    </location>
</feature>
<reference evidence="3 4" key="1">
    <citation type="journal article" date="2016" name="Nat. Commun.">
        <title>Thousands of microbial genomes shed light on interconnected biogeochemical processes in an aquifer system.</title>
        <authorList>
            <person name="Anantharaman K."/>
            <person name="Brown C.T."/>
            <person name="Hug L.A."/>
            <person name="Sharon I."/>
            <person name="Castelle C.J."/>
            <person name="Probst A.J."/>
            <person name="Thomas B.C."/>
            <person name="Singh A."/>
            <person name="Wilkins M.J."/>
            <person name="Karaoz U."/>
            <person name="Brodie E.L."/>
            <person name="Williams K.H."/>
            <person name="Hubbard S.S."/>
            <person name="Banfield J.F."/>
        </authorList>
    </citation>
    <scope>NUCLEOTIDE SEQUENCE [LARGE SCALE GENOMIC DNA]</scope>
</reference>
<dbReference type="GO" id="GO:0042910">
    <property type="term" value="F:xenobiotic transmembrane transporter activity"/>
    <property type="evidence" value="ECO:0007669"/>
    <property type="project" value="TreeGrafter"/>
</dbReference>
<dbReference type="EMBL" id="MFFY01000059">
    <property type="protein sequence ID" value="OGF30050.1"/>
    <property type="molecule type" value="Genomic_DNA"/>
</dbReference>
<dbReference type="SUPFAM" id="SSF82714">
    <property type="entry name" value="Multidrug efflux transporter AcrB TolC docking domain, DN and DC subdomains"/>
    <property type="match status" value="2"/>
</dbReference>
<feature type="transmembrane region" description="Helical" evidence="2">
    <location>
        <begin position="651"/>
        <end position="673"/>
    </location>
</feature>
<evidence type="ECO:0008006" key="5">
    <source>
        <dbReference type="Google" id="ProtNLM"/>
    </source>
</evidence>
<feature type="transmembrane region" description="Helical" evidence="2">
    <location>
        <begin position="1014"/>
        <end position="1034"/>
    </location>
</feature>
<feature type="transmembrane region" description="Helical" evidence="2">
    <location>
        <begin position="561"/>
        <end position="579"/>
    </location>
</feature>
<dbReference type="AlphaFoldDB" id="A0A1F5STP1"/>
<keyword evidence="2" id="KW-0812">Transmembrane</keyword>
<accession>A0A1F5STP1</accession>
<dbReference type="Gene3D" id="1.20.1640.10">
    <property type="entry name" value="Multidrug efflux transporter AcrB transmembrane domain"/>
    <property type="match status" value="2"/>
</dbReference>
<evidence type="ECO:0000313" key="4">
    <source>
        <dbReference type="Proteomes" id="UP000176915"/>
    </source>
</evidence>